<feature type="active site" description="Nucleophile" evidence="3">
    <location>
        <position position="117"/>
    </location>
</feature>
<dbReference type="InterPro" id="IPR029062">
    <property type="entry name" value="Class_I_gatase-like"/>
</dbReference>
<dbReference type="AlphaFoldDB" id="A0A2N3LI06"/>
<dbReference type="PANTHER" id="PTHR30237:SF5">
    <property type="entry name" value="CARBOXYPEPTIDASE VC_A0337-RELATED"/>
    <property type="match status" value="1"/>
</dbReference>
<dbReference type="InterPro" id="IPR027461">
    <property type="entry name" value="Carboxypeptidase_A_C_sf"/>
</dbReference>
<evidence type="ECO:0000259" key="5">
    <source>
        <dbReference type="Pfam" id="PF17676"/>
    </source>
</evidence>
<dbReference type="InterPro" id="IPR040921">
    <property type="entry name" value="Peptidase_S66C"/>
</dbReference>
<sequence length="343" mass="38502">MNKQIIFPKNLEKGDTIAVCAPSSGVEEQLHKYIRDAKRNVELAGYQVVIGDTVWKNEKCVSASKEIRAAELQQFLLDDRVNAIIPPWGGEFLMEILPLLDWEKIRTSTPKWILGYSDISTFIFAYTLLTGIASAHGNNFFDLSAYNLDSLTERWVDVISTRSGGTVSQTSSQLHQSFWRDDPNQGFQLDTQTVWKSIDSTDSIQFSGRLLGGCLDTISVLLGTPYAPVSQFVEDYCKDSGVVWYLESCEMNAADIYRRLWQMKMNGWFEHTNGIVIGRPAGYSDSKDFTIVDALHQIFDDMDIPVIYDADIGHIPPQMILVNGAKAKVSYVKGNGNVDLIFN</sequence>
<reference evidence="6 7" key="1">
    <citation type="submission" date="2017-11" db="EMBL/GenBank/DDBJ databases">
        <title>Bacillus camelliae sp. nov., isolated from pu'er tea.</title>
        <authorList>
            <person name="Niu L."/>
        </authorList>
    </citation>
    <scope>NUCLEOTIDE SEQUENCE [LARGE SCALE GENOMIC DNA]</scope>
    <source>
        <strain evidence="6 7">7578-1</strain>
    </source>
</reference>
<feature type="domain" description="LD-carboxypeptidase C-terminal" evidence="5">
    <location>
        <begin position="207"/>
        <end position="329"/>
    </location>
</feature>
<dbReference type="Pfam" id="PF17676">
    <property type="entry name" value="Peptidase_S66C"/>
    <property type="match status" value="1"/>
</dbReference>
<dbReference type="PANTHER" id="PTHR30237">
    <property type="entry name" value="MURAMOYLTETRAPEPTIDE CARBOXYPEPTIDASE"/>
    <property type="match status" value="1"/>
</dbReference>
<accession>A0A2N3LI06</accession>
<proteinExistence type="inferred from homology"/>
<dbReference type="Gene3D" id="3.50.30.60">
    <property type="entry name" value="LD-carboxypeptidase A C-terminal domain-like"/>
    <property type="match status" value="1"/>
</dbReference>
<dbReference type="RefSeq" id="WP_101355158.1">
    <property type="nucleotide sequence ID" value="NZ_PIQO01000012.1"/>
</dbReference>
<feature type="domain" description="LD-carboxypeptidase N-terminal" evidence="4">
    <location>
        <begin position="17"/>
        <end position="137"/>
    </location>
</feature>
<comment type="caution">
    <text evidence="6">The sequence shown here is derived from an EMBL/GenBank/DDBJ whole genome shotgun (WGS) entry which is preliminary data.</text>
</comment>
<organism evidence="6 7">
    <name type="scientific">Heyndrickxia camelliae</name>
    <dbReference type="NCBI Taxonomy" id="1707093"/>
    <lineage>
        <taxon>Bacteria</taxon>
        <taxon>Bacillati</taxon>
        <taxon>Bacillota</taxon>
        <taxon>Bacilli</taxon>
        <taxon>Bacillales</taxon>
        <taxon>Bacillaceae</taxon>
        <taxon>Heyndrickxia</taxon>
    </lineage>
</organism>
<evidence type="ECO:0000256" key="2">
    <source>
        <dbReference type="ARBA" id="ARBA00022801"/>
    </source>
</evidence>
<dbReference type="InterPro" id="IPR027478">
    <property type="entry name" value="LdcA_N"/>
</dbReference>
<evidence type="ECO:0000313" key="6">
    <source>
        <dbReference type="EMBL" id="PKR84241.1"/>
    </source>
</evidence>
<feature type="active site" description="Charge relay system" evidence="3">
    <location>
        <position position="247"/>
    </location>
</feature>
<keyword evidence="2" id="KW-0378">Hydrolase</keyword>
<keyword evidence="7" id="KW-1185">Reference proteome</keyword>
<evidence type="ECO:0000259" key="4">
    <source>
        <dbReference type="Pfam" id="PF02016"/>
    </source>
</evidence>
<dbReference type="Pfam" id="PF02016">
    <property type="entry name" value="Peptidase_S66"/>
    <property type="match status" value="1"/>
</dbReference>
<name>A0A2N3LI06_9BACI</name>
<dbReference type="InterPro" id="IPR003507">
    <property type="entry name" value="S66_fam"/>
</dbReference>
<dbReference type="EMBL" id="PIQO01000012">
    <property type="protein sequence ID" value="PKR84241.1"/>
    <property type="molecule type" value="Genomic_DNA"/>
</dbReference>
<dbReference type="SUPFAM" id="SSF141986">
    <property type="entry name" value="LD-carboxypeptidase A C-terminal domain-like"/>
    <property type="match status" value="1"/>
</dbReference>
<dbReference type="Proteomes" id="UP000233440">
    <property type="component" value="Unassembled WGS sequence"/>
</dbReference>
<dbReference type="InterPro" id="IPR040449">
    <property type="entry name" value="Peptidase_S66_N"/>
</dbReference>
<gene>
    <name evidence="6" type="ORF">CWO92_15680</name>
</gene>
<evidence type="ECO:0000256" key="1">
    <source>
        <dbReference type="ARBA" id="ARBA00010233"/>
    </source>
</evidence>
<comment type="similarity">
    <text evidence="1">Belongs to the peptidase S66 family.</text>
</comment>
<protein>
    <submittedName>
        <fullName evidence="6">LD-carboxypeptidase</fullName>
    </submittedName>
</protein>
<keyword evidence="6" id="KW-0645">Protease</keyword>
<evidence type="ECO:0000256" key="3">
    <source>
        <dbReference type="PIRSR" id="PIRSR028757-1"/>
    </source>
</evidence>
<dbReference type="SUPFAM" id="SSF52317">
    <property type="entry name" value="Class I glutamine amidotransferase-like"/>
    <property type="match status" value="1"/>
</dbReference>
<keyword evidence="6" id="KW-0121">Carboxypeptidase</keyword>
<dbReference type="PIRSF" id="PIRSF028757">
    <property type="entry name" value="LD-carboxypeptidase"/>
    <property type="match status" value="1"/>
</dbReference>
<feature type="active site" description="Charge relay system" evidence="3">
    <location>
        <position position="314"/>
    </location>
</feature>
<dbReference type="OrthoDB" id="9807329at2"/>
<dbReference type="CDD" id="cd07062">
    <property type="entry name" value="Peptidase_S66_mccF_like"/>
    <property type="match status" value="1"/>
</dbReference>
<dbReference type="GO" id="GO:0004180">
    <property type="term" value="F:carboxypeptidase activity"/>
    <property type="evidence" value="ECO:0007669"/>
    <property type="project" value="UniProtKB-KW"/>
</dbReference>
<dbReference type="Gene3D" id="3.40.50.10740">
    <property type="entry name" value="Class I glutamine amidotransferase-like"/>
    <property type="match status" value="1"/>
</dbReference>
<evidence type="ECO:0000313" key="7">
    <source>
        <dbReference type="Proteomes" id="UP000233440"/>
    </source>
</evidence>